<sequence length="106" mass="12270">MCKWRPVKTYLYTYWAFKSGKNVLTFNFHGPGDNYTPALCFYASEKQMSCKMPFFTEEILKRLAESSIYDMNPQSIPGRDEMNGLEATYCGADFVPQKISGYEIFN</sequence>
<keyword evidence="2" id="KW-1185">Reference proteome</keyword>
<evidence type="ECO:0000313" key="2">
    <source>
        <dbReference type="Proteomes" id="UP000499080"/>
    </source>
</evidence>
<proteinExistence type="predicted"/>
<reference evidence="1 2" key="1">
    <citation type="journal article" date="2019" name="Sci. Rep.">
        <title>Orb-weaving spider Araneus ventricosus genome elucidates the spidroin gene catalogue.</title>
        <authorList>
            <person name="Kono N."/>
            <person name="Nakamura H."/>
            <person name="Ohtoshi R."/>
            <person name="Moran D.A.P."/>
            <person name="Shinohara A."/>
            <person name="Yoshida Y."/>
            <person name="Fujiwara M."/>
            <person name="Mori M."/>
            <person name="Tomita M."/>
            <person name="Arakawa K."/>
        </authorList>
    </citation>
    <scope>NUCLEOTIDE SEQUENCE [LARGE SCALE GENOMIC DNA]</scope>
</reference>
<comment type="caution">
    <text evidence="1">The sequence shown here is derived from an EMBL/GenBank/DDBJ whole genome shotgun (WGS) entry which is preliminary data.</text>
</comment>
<name>A0A4Y2AHZ4_ARAVE</name>
<dbReference type="Proteomes" id="UP000499080">
    <property type="component" value="Unassembled WGS sequence"/>
</dbReference>
<dbReference type="AlphaFoldDB" id="A0A4Y2AHZ4"/>
<dbReference type="EMBL" id="BGPR01000017">
    <property type="protein sequence ID" value="GBL78919.1"/>
    <property type="molecule type" value="Genomic_DNA"/>
</dbReference>
<protein>
    <submittedName>
        <fullName evidence="1">Uncharacterized protein</fullName>
    </submittedName>
</protein>
<accession>A0A4Y2AHZ4</accession>
<gene>
    <name evidence="1" type="ORF">AVEN_48891_1</name>
</gene>
<organism evidence="1 2">
    <name type="scientific">Araneus ventricosus</name>
    <name type="common">Orbweaver spider</name>
    <name type="synonym">Epeira ventricosa</name>
    <dbReference type="NCBI Taxonomy" id="182803"/>
    <lineage>
        <taxon>Eukaryota</taxon>
        <taxon>Metazoa</taxon>
        <taxon>Ecdysozoa</taxon>
        <taxon>Arthropoda</taxon>
        <taxon>Chelicerata</taxon>
        <taxon>Arachnida</taxon>
        <taxon>Araneae</taxon>
        <taxon>Araneomorphae</taxon>
        <taxon>Entelegynae</taxon>
        <taxon>Araneoidea</taxon>
        <taxon>Araneidae</taxon>
        <taxon>Araneus</taxon>
    </lineage>
</organism>
<evidence type="ECO:0000313" key="1">
    <source>
        <dbReference type="EMBL" id="GBL78919.1"/>
    </source>
</evidence>